<evidence type="ECO:0000313" key="2">
    <source>
        <dbReference type="EMBL" id="SFR71577.1"/>
    </source>
</evidence>
<feature type="transmembrane region" description="Helical" evidence="1">
    <location>
        <begin position="82"/>
        <end position="99"/>
    </location>
</feature>
<evidence type="ECO:0000313" key="3">
    <source>
        <dbReference type="Proteomes" id="UP000198531"/>
    </source>
</evidence>
<evidence type="ECO:0000256" key="1">
    <source>
        <dbReference type="SAM" id="Phobius"/>
    </source>
</evidence>
<reference evidence="3" key="1">
    <citation type="submission" date="2016-10" db="EMBL/GenBank/DDBJ databases">
        <authorList>
            <person name="Varghese N."/>
            <person name="Submissions S."/>
        </authorList>
    </citation>
    <scope>NUCLEOTIDE SEQUENCE [LARGE SCALE GENOMIC DNA]</scope>
    <source>
        <strain evidence="3">CGMCC 1.7736</strain>
    </source>
</reference>
<feature type="transmembrane region" description="Helical" evidence="1">
    <location>
        <begin position="43"/>
        <end position="62"/>
    </location>
</feature>
<keyword evidence="3" id="KW-1185">Reference proteome</keyword>
<protein>
    <submittedName>
        <fullName evidence="2">Uncharacterized protein</fullName>
    </submittedName>
</protein>
<feature type="transmembrane region" description="Helical" evidence="1">
    <location>
        <begin position="105"/>
        <end position="123"/>
    </location>
</feature>
<sequence>MLLQPGPVAFVGFGLAAVAAAAGGVALAYAVFADAAARGSDHARFWAVVCAVSPFALVYLLVRRRLGARGPPTDRERLARTAAGAVAAAFVAGAVFAPPDPLTQVRWFWPSLLVALPLSYYAFHRA</sequence>
<dbReference type="STRING" id="553469.SAMN04487947_3854"/>
<name>A0A1I6IXX9_9EURY</name>
<dbReference type="Proteomes" id="UP000198531">
    <property type="component" value="Unassembled WGS sequence"/>
</dbReference>
<proteinExistence type="predicted"/>
<keyword evidence="1" id="KW-0812">Transmembrane</keyword>
<accession>A0A1I6IXX9</accession>
<organism evidence="2 3">
    <name type="scientific">Halogeometricum rufum</name>
    <dbReference type="NCBI Taxonomy" id="553469"/>
    <lineage>
        <taxon>Archaea</taxon>
        <taxon>Methanobacteriati</taxon>
        <taxon>Methanobacteriota</taxon>
        <taxon>Stenosarchaea group</taxon>
        <taxon>Halobacteria</taxon>
        <taxon>Halobacteriales</taxon>
        <taxon>Haloferacaceae</taxon>
        <taxon>Halogeometricum</taxon>
    </lineage>
</organism>
<keyword evidence="1" id="KW-0472">Membrane</keyword>
<gene>
    <name evidence="2" type="ORF">SAMN04487947_3854</name>
</gene>
<dbReference type="OrthoDB" id="321654at2157"/>
<keyword evidence="1" id="KW-1133">Transmembrane helix</keyword>
<dbReference type="AlphaFoldDB" id="A0A1I6IXX9"/>
<dbReference type="EMBL" id="FOYT01000005">
    <property type="protein sequence ID" value="SFR71577.1"/>
    <property type="molecule type" value="Genomic_DNA"/>
</dbReference>
<dbReference type="RefSeq" id="WP_089810708.1">
    <property type="nucleotide sequence ID" value="NZ_FOYT01000005.1"/>
</dbReference>